<evidence type="ECO:0000313" key="3">
    <source>
        <dbReference type="EMBL" id="CAG2222532.1"/>
    </source>
</evidence>
<evidence type="ECO:0000313" key="4">
    <source>
        <dbReference type="Proteomes" id="UP000683360"/>
    </source>
</evidence>
<dbReference type="SUPFAM" id="SSF52540">
    <property type="entry name" value="P-loop containing nucleoside triphosphate hydrolases"/>
    <property type="match status" value="1"/>
</dbReference>
<dbReference type="GO" id="GO:0005525">
    <property type="term" value="F:GTP binding"/>
    <property type="evidence" value="ECO:0007669"/>
    <property type="project" value="InterPro"/>
</dbReference>
<dbReference type="NCBIfam" id="TIGR00231">
    <property type="entry name" value="small_GTP"/>
    <property type="match status" value="1"/>
</dbReference>
<protein>
    <submittedName>
        <fullName evidence="3">RAB5C</fullName>
    </submittedName>
</protein>
<evidence type="ECO:0000256" key="1">
    <source>
        <dbReference type="ARBA" id="ARBA00006270"/>
    </source>
</evidence>
<dbReference type="OrthoDB" id="63533at2759"/>
<accession>A0A8S3SUR7</accession>
<keyword evidence="2" id="KW-0547">Nucleotide-binding</keyword>
<dbReference type="SMART" id="SM00175">
    <property type="entry name" value="RAB"/>
    <property type="match status" value="1"/>
</dbReference>
<dbReference type="FunFam" id="3.40.50.300:FF:000808">
    <property type="entry name" value="Small GTP-binding protein, putative"/>
    <property type="match status" value="1"/>
</dbReference>
<sequence>MNGNLLPVIKVKVVVVGDAGVGKTSLAVRFTDNSFIQHYKQTVGGNEFCSRALDFKDKTVVFNIWDTAGQERFRSLVPMYLRDAGIALAVYDISSHNKQYCTILFRNPLRILSWLLQLQQYGPRDLKCALIGNKIDLDDDLREVPTQEGQLLAEGHGLYFEETSAKSGDRIDKVFNDIGIALVERCKKEKRSSTVSICDSYVHRKKKTCC</sequence>
<dbReference type="InterPro" id="IPR001806">
    <property type="entry name" value="Small_GTPase"/>
</dbReference>
<dbReference type="Proteomes" id="UP000683360">
    <property type="component" value="Unassembled WGS sequence"/>
</dbReference>
<dbReference type="Gene3D" id="3.40.50.300">
    <property type="entry name" value="P-loop containing nucleotide triphosphate hydrolases"/>
    <property type="match status" value="1"/>
</dbReference>
<name>A0A8S3SUR7_MYTED</name>
<dbReference type="PROSITE" id="PS51420">
    <property type="entry name" value="RHO"/>
    <property type="match status" value="1"/>
</dbReference>
<dbReference type="CDD" id="cd00154">
    <property type="entry name" value="Rab"/>
    <property type="match status" value="1"/>
</dbReference>
<dbReference type="SMART" id="SM00174">
    <property type="entry name" value="RHO"/>
    <property type="match status" value="1"/>
</dbReference>
<dbReference type="GO" id="GO:0003924">
    <property type="term" value="F:GTPase activity"/>
    <property type="evidence" value="ECO:0007669"/>
    <property type="project" value="InterPro"/>
</dbReference>
<dbReference type="InterPro" id="IPR027417">
    <property type="entry name" value="P-loop_NTPase"/>
</dbReference>
<dbReference type="PROSITE" id="PS51419">
    <property type="entry name" value="RAB"/>
    <property type="match status" value="1"/>
</dbReference>
<proteinExistence type="inferred from homology"/>
<dbReference type="SMART" id="SM00173">
    <property type="entry name" value="RAS"/>
    <property type="match status" value="1"/>
</dbReference>
<comment type="caution">
    <text evidence="3">The sequence shown here is derived from an EMBL/GenBank/DDBJ whole genome shotgun (WGS) entry which is preliminary data.</text>
</comment>
<dbReference type="PROSITE" id="PS51421">
    <property type="entry name" value="RAS"/>
    <property type="match status" value="1"/>
</dbReference>
<dbReference type="EMBL" id="CAJPWZ010001753">
    <property type="protein sequence ID" value="CAG2222532.1"/>
    <property type="molecule type" value="Genomic_DNA"/>
</dbReference>
<keyword evidence="4" id="KW-1185">Reference proteome</keyword>
<organism evidence="3 4">
    <name type="scientific">Mytilus edulis</name>
    <name type="common">Blue mussel</name>
    <dbReference type="NCBI Taxonomy" id="6550"/>
    <lineage>
        <taxon>Eukaryota</taxon>
        <taxon>Metazoa</taxon>
        <taxon>Spiralia</taxon>
        <taxon>Lophotrochozoa</taxon>
        <taxon>Mollusca</taxon>
        <taxon>Bivalvia</taxon>
        <taxon>Autobranchia</taxon>
        <taxon>Pteriomorphia</taxon>
        <taxon>Mytilida</taxon>
        <taxon>Mytiloidea</taxon>
        <taxon>Mytilidae</taxon>
        <taxon>Mytilinae</taxon>
        <taxon>Mytilus</taxon>
    </lineage>
</organism>
<dbReference type="AlphaFoldDB" id="A0A8S3SUR7"/>
<gene>
    <name evidence="3" type="ORF">MEDL_35799</name>
</gene>
<dbReference type="PRINTS" id="PR00449">
    <property type="entry name" value="RASTRNSFRMNG"/>
</dbReference>
<dbReference type="PANTHER" id="PTHR47978">
    <property type="match status" value="1"/>
</dbReference>
<comment type="similarity">
    <text evidence="1">Belongs to the small GTPase superfamily. Rab family.</text>
</comment>
<dbReference type="Pfam" id="PF00071">
    <property type="entry name" value="Ras"/>
    <property type="match status" value="1"/>
</dbReference>
<reference evidence="3" key="1">
    <citation type="submission" date="2021-03" db="EMBL/GenBank/DDBJ databases">
        <authorList>
            <person name="Bekaert M."/>
        </authorList>
    </citation>
    <scope>NUCLEOTIDE SEQUENCE</scope>
</reference>
<evidence type="ECO:0000256" key="2">
    <source>
        <dbReference type="ARBA" id="ARBA00022741"/>
    </source>
</evidence>
<dbReference type="InterPro" id="IPR005225">
    <property type="entry name" value="Small_GTP-bd"/>
</dbReference>